<organism evidence="1 2">
    <name type="scientific">Callorhinchus milii</name>
    <name type="common">Ghost shark</name>
    <dbReference type="NCBI Taxonomy" id="7868"/>
    <lineage>
        <taxon>Eukaryota</taxon>
        <taxon>Metazoa</taxon>
        <taxon>Chordata</taxon>
        <taxon>Craniata</taxon>
        <taxon>Vertebrata</taxon>
        <taxon>Chondrichthyes</taxon>
        <taxon>Holocephali</taxon>
        <taxon>Chimaeriformes</taxon>
        <taxon>Callorhinchidae</taxon>
        <taxon>Callorhinchus</taxon>
    </lineage>
</organism>
<dbReference type="AlphaFoldDB" id="A0A4W3K1B1"/>
<dbReference type="Ensembl" id="ENSCMIT00000038244.1">
    <property type="protein sequence ID" value="ENSCMIP00000037700.1"/>
    <property type="gene ID" value="ENSCMIG00000015839.1"/>
</dbReference>
<protein>
    <submittedName>
        <fullName evidence="1">Uncharacterized protein</fullName>
    </submittedName>
</protein>
<evidence type="ECO:0000313" key="2">
    <source>
        <dbReference type="Proteomes" id="UP000314986"/>
    </source>
</evidence>
<evidence type="ECO:0000313" key="1">
    <source>
        <dbReference type="Ensembl" id="ENSCMIP00000037700.1"/>
    </source>
</evidence>
<reference evidence="2" key="1">
    <citation type="journal article" date="2006" name="Science">
        <title>Ancient noncoding elements conserved in the human genome.</title>
        <authorList>
            <person name="Venkatesh B."/>
            <person name="Kirkness E.F."/>
            <person name="Loh Y.H."/>
            <person name="Halpern A.L."/>
            <person name="Lee A.P."/>
            <person name="Johnson J."/>
            <person name="Dandona N."/>
            <person name="Viswanathan L.D."/>
            <person name="Tay A."/>
            <person name="Venter J.C."/>
            <person name="Strausberg R.L."/>
            <person name="Brenner S."/>
        </authorList>
    </citation>
    <scope>NUCLEOTIDE SEQUENCE [LARGE SCALE GENOMIC DNA]</scope>
</reference>
<reference evidence="1" key="5">
    <citation type="submission" date="2025-09" db="UniProtKB">
        <authorList>
            <consortium name="Ensembl"/>
        </authorList>
    </citation>
    <scope>IDENTIFICATION</scope>
</reference>
<reference evidence="1" key="4">
    <citation type="submission" date="2025-08" db="UniProtKB">
        <authorList>
            <consortium name="Ensembl"/>
        </authorList>
    </citation>
    <scope>IDENTIFICATION</scope>
</reference>
<proteinExistence type="predicted"/>
<reference evidence="2" key="2">
    <citation type="journal article" date="2007" name="PLoS Biol.">
        <title>Survey sequencing and comparative analysis of the elephant shark (Callorhinchus milii) genome.</title>
        <authorList>
            <person name="Venkatesh B."/>
            <person name="Kirkness E.F."/>
            <person name="Loh Y.H."/>
            <person name="Halpern A.L."/>
            <person name="Lee A.P."/>
            <person name="Johnson J."/>
            <person name="Dandona N."/>
            <person name="Viswanathan L.D."/>
            <person name="Tay A."/>
            <person name="Venter J.C."/>
            <person name="Strausberg R.L."/>
            <person name="Brenner S."/>
        </authorList>
    </citation>
    <scope>NUCLEOTIDE SEQUENCE [LARGE SCALE GENOMIC DNA]</scope>
</reference>
<dbReference type="OMA" id="ISKRACA"/>
<sequence length="131" mass="15763">PNLYKRSYLEKAQRSHSILISEISKRACAISLGKFIYHGNDKDKQIRYKFYIEKKIYLEHLRKDPLKNNSFELLGPKKRTSQIVALNNLKSKQKVEYVLFILQNFRKDFIPTSERERERDREHLKALHRIC</sequence>
<keyword evidence="2" id="KW-1185">Reference proteome</keyword>
<dbReference type="Proteomes" id="UP000314986">
    <property type="component" value="Unassembled WGS sequence"/>
</dbReference>
<dbReference type="InParanoid" id="A0A4W3K1B1"/>
<accession>A0A4W3K1B1</accession>
<dbReference type="STRING" id="7868.ENSCMIP00000037700"/>
<reference evidence="2" key="3">
    <citation type="journal article" date="2014" name="Nature">
        <title>Elephant shark genome provides unique insights into gnathostome evolution.</title>
        <authorList>
            <consortium name="International Elephant Shark Genome Sequencing Consortium"/>
            <person name="Venkatesh B."/>
            <person name="Lee A.P."/>
            <person name="Ravi V."/>
            <person name="Maurya A.K."/>
            <person name="Lian M.M."/>
            <person name="Swann J.B."/>
            <person name="Ohta Y."/>
            <person name="Flajnik M.F."/>
            <person name="Sutoh Y."/>
            <person name="Kasahara M."/>
            <person name="Hoon S."/>
            <person name="Gangu V."/>
            <person name="Roy S.W."/>
            <person name="Irimia M."/>
            <person name="Korzh V."/>
            <person name="Kondrychyn I."/>
            <person name="Lim Z.W."/>
            <person name="Tay B.H."/>
            <person name="Tohari S."/>
            <person name="Kong K.W."/>
            <person name="Ho S."/>
            <person name="Lorente-Galdos B."/>
            <person name="Quilez J."/>
            <person name="Marques-Bonet T."/>
            <person name="Raney B.J."/>
            <person name="Ingham P.W."/>
            <person name="Tay A."/>
            <person name="Hillier L.W."/>
            <person name="Minx P."/>
            <person name="Boehm T."/>
            <person name="Wilson R.K."/>
            <person name="Brenner S."/>
            <person name="Warren W.C."/>
        </authorList>
    </citation>
    <scope>NUCLEOTIDE SEQUENCE [LARGE SCALE GENOMIC DNA]</scope>
</reference>
<name>A0A4W3K1B1_CALMI</name>